<feature type="compositionally biased region" description="Basic and acidic residues" evidence="1">
    <location>
        <begin position="44"/>
        <end position="55"/>
    </location>
</feature>
<comment type="caution">
    <text evidence="2">The sequence shown here is derived from an EMBL/GenBank/DDBJ whole genome shotgun (WGS) entry which is preliminary data.</text>
</comment>
<evidence type="ECO:0000313" key="2">
    <source>
        <dbReference type="EMBL" id="GAA1079262.1"/>
    </source>
</evidence>
<dbReference type="EMBL" id="BAAALD010000015">
    <property type="protein sequence ID" value="GAA1079262.1"/>
    <property type="molecule type" value="Genomic_DNA"/>
</dbReference>
<feature type="compositionally biased region" description="Low complexity" evidence="1">
    <location>
        <begin position="62"/>
        <end position="73"/>
    </location>
</feature>
<name>A0ABP4DY67_9ACTN</name>
<evidence type="ECO:0000256" key="1">
    <source>
        <dbReference type="SAM" id="MobiDB-lite"/>
    </source>
</evidence>
<organism evidence="2 3">
    <name type="scientific">Kitasatospora arboriphila</name>
    <dbReference type="NCBI Taxonomy" id="258052"/>
    <lineage>
        <taxon>Bacteria</taxon>
        <taxon>Bacillati</taxon>
        <taxon>Actinomycetota</taxon>
        <taxon>Actinomycetes</taxon>
        <taxon>Kitasatosporales</taxon>
        <taxon>Streptomycetaceae</taxon>
        <taxon>Kitasatospora</taxon>
    </lineage>
</organism>
<keyword evidence="3" id="KW-1185">Reference proteome</keyword>
<sequence>MQDDGREGPWCHAEQANPARRFLTGVCQSPARIRQYRVARTWQDRVARTRQDRAAPGRRSRPGAGRATPPVGG</sequence>
<accession>A0ABP4DY67</accession>
<feature type="region of interest" description="Disordered" evidence="1">
    <location>
        <begin position="44"/>
        <end position="73"/>
    </location>
</feature>
<protein>
    <submittedName>
        <fullName evidence="2">Uncharacterized protein</fullName>
    </submittedName>
</protein>
<reference evidence="3" key="1">
    <citation type="journal article" date="2019" name="Int. J. Syst. Evol. Microbiol.">
        <title>The Global Catalogue of Microorganisms (GCM) 10K type strain sequencing project: providing services to taxonomists for standard genome sequencing and annotation.</title>
        <authorList>
            <consortium name="The Broad Institute Genomics Platform"/>
            <consortium name="The Broad Institute Genome Sequencing Center for Infectious Disease"/>
            <person name="Wu L."/>
            <person name="Ma J."/>
        </authorList>
    </citation>
    <scope>NUCLEOTIDE SEQUENCE [LARGE SCALE GENOMIC DNA]</scope>
    <source>
        <strain evidence="3">JCM 13002</strain>
    </source>
</reference>
<proteinExistence type="predicted"/>
<gene>
    <name evidence="2" type="ORF">GCM10009663_21880</name>
</gene>
<dbReference type="Proteomes" id="UP001499987">
    <property type="component" value="Unassembled WGS sequence"/>
</dbReference>
<evidence type="ECO:0000313" key="3">
    <source>
        <dbReference type="Proteomes" id="UP001499987"/>
    </source>
</evidence>